<dbReference type="RefSeq" id="WP_139182880.1">
    <property type="nucleotide sequence ID" value="NZ_FNJR01000001.1"/>
</dbReference>
<name>A0A1H0NVX4_9ACTN</name>
<dbReference type="STRING" id="405564.SAMN04487905_101284"/>
<protein>
    <submittedName>
        <fullName evidence="1">Uncharacterized protein</fullName>
    </submittedName>
</protein>
<dbReference type="Proteomes" id="UP000199497">
    <property type="component" value="Unassembled WGS sequence"/>
</dbReference>
<sequence>MVRRSVPMPRGPLTSVPPDQLPRLLRPWRDIWPLGELVALEHSVAEDGKAAPVRFGDRLLWLDEDVGLEEVAQ</sequence>
<evidence type="ECO:0000313" key="1">
    <source>
        <dbReference type="EMBL" id="SDO96922.1"/>
    </source>
</evidence>
<reference evidence="2" key="1">
    <citation type="submission" date="2016-10" db="EMBL/GenBank/DDBJ databases">
        <authorList>
            <person name="Varghese N."/>
            <person name="Submissions S."/>
        </authorList>
    </citation>
    <scope>NUCLEOTIDE SEQUENCE [LARGE SCALE GENOMIC DNA]</scope>
    <source>
        <strain evidence="2">DSM 46732</strain>
    </source>
</reference>
<gene>
    <name evidence="1" type="ORF">SAMN04487905_101284</name>
</gene>
<keyword evidence="2" id="KW-1185">Reference proteome</keyword>
<organism evidence="1 2">
    <name type="scientific">Actinopolyspora xinjiangensis</name>
    <dbReference type="NCBI Taxonomy" id="405564"/>
    <lineage>
        <taxon>Bacteria</taxon>
        <taxon>Bacillati</taxon>
        <taxon>Actinomycetota</taxon>
        <taxon>Actinomycetes</taxon>
        <taxon>Actinopolysporales</taxon>
        <taxon>Actinopolysporaceae</taxon>
        <taxon>Actinopolyspora</taxon>
    </lineage>
</organism>
<dbReference type="AlphaFoldDB" id="A0A1H0NVX4"/>
<accession>A0A1H0NVX4</accession>
<dbReference type="OrthoDB" id="9923469at2"/>
<proteinExistence type="predicted"/>
<evidence type="ECO:0000313" key="2">
    <source>
        <dbReference type="Proteomes" id="UP000199497"/>
    </source>
</evidence>
<dbReference type="EMBL" id="FNJR01000001">
    <property type="protein sequence ID" value="SDO96922.1"/>
    <property type="molecule type" value="Genomic_DNA"/>
</dbReference>